<feature type="region of interest" description="Disordered" evidence="1">
    <location>
        <begin position="319"/>
        <end position="375"/>
    </location>
</feature>
<protein>
    <submittedName>
        <fullName evidence="2">Uncharacterized protein</fullName>
    </submittedName>
</protein>
<name>A0A0H2QXV1_9AGAM</name>
<evidence type="ECO:0000256" key="1">
    <source>
        <dbReference type="SAM" id="MobiDB-lite"/>
    </source>
</evidence>
<evidence type="ECO:0000313" key="3">
    <source>
        <dbReference type="Proteomes" id="UP000053477"/>
    </source>
</evidence>
<reference evidence="2 3" key="1">
    <citation type="submission" date="2015-04" db="EMBL/GenBank/DDBJ databases">
        <title>Complete genome sequence of Schizopora paradoxa KUC8140, a cosmopolitan wood degrader in East Asia.</title>
        <authorList>
            <consortium name="DOE Joint Genome Institute"/>
            <person name="Min B."/>
            <person name="Park H."/>
            <person name="Jang Y."/>
            <person name="Kim J.-J."/>
            <person name="Kim K.H."/>
            <person name="Pangilinan J."/>
            <person name="Lipzen A."/>
            <person name="Riley R."/>
            <person name="Grigoriev I.V."/>
            <person name="Spatafora J.W."/>
            <person name="Choi I.-G."/>
        </authorList>
    </citation>
    <scope>NUCLEOTIDE SEQUENCE [LARGE SCALE GENOMIC DNA]</scope>
    <source>
        <strain evidence="2 3">KUC8140</strain>
    </source>
</reference>
<dbReference type="AlphaFoldDB" id="A0A0H2QXV1"/>
<sequence>MHDSTVPFFEAVLHAVETHVDAEGAVELPHVFPPVQDILPAAIEMTPDNNIAGQIFAGQSIQLYIPNAQLLAQSVNDIAQLTGPIPLDGIAGQIRSIGPLHLFLPSAQILAPHAQRSQNGSINIGHVQGAASVGNPERQASVDGPAGLALQNVEYHAPLARNLEAQHLPYVPSNRVETQAHAAVRATTSFPNTLVSSPLTESVQAASGAMEGQAQVDFSPPAHQNHAPPTNMLENEHLDHVEGQVHAVEDSSSTRYDAHPINIPGNGGLDDVIYSRDAGPQRAFIDSHSSQRNALPTVIPGNERLSGAVSVTPHSIRSCAPSTGIPGNGHPSGVLSGRVEGRAHPATPPLTSQNVRYHVGGEPPSGELSGLAEGQTHSTRLLESAGGEHLTTRLHGEGNLGARHELSSTNAPPSHQTSSFSSTSATERTSHITS</sequence>
<dbReference type="EMBL" id="KQ087022">
    <property type="protein sequence ID" value="KLO03792.1"/>
    <property type="molecule type" value="Genomic_DNA"/>
</dbReference>
<evidence type="ECO:0000313" key="2">
    <source>
        <dbReference type="EMBL" id="KLO03792.1"/>
    </source>
</evidence>
<keyword evidence="3" id="KW-1185">Reference proteome</keyword>
<accession>A0A0H2QXV1</accession>
<dbReference type="Proteomes" id="UP000053477">
    <property type="component" value="Unassembled WGS sequence"/>
</dbReference>
<feature type="region of interest" description="Disordered" evidence="1">
    <location>
        <begin position="402"/>
        <end position="434"/>
    </location>
</feature>
<gene>
    <name evidence="2" type="ORF">SCHPADRAFT_766658</name>
</gene>
<proteinExistence type="predicted"/>
<feature type="compositionally biased region" description="Low complexity" evidence="1">
    <location>
        <begin position="414"/>
        <end position="427"/>
    </location>
</feature>
<feature type="non-terminal residue" evidence="2">
    <location>
        <position position="434"/>
    </location>
</feature>
<organism evidence="2 3">
    <name type="scientific">Schizopora paradoxa</name>
    <dbReference type="NCBI Taxonomy" id="27342"/>
    <lineage>
        <taxon>Eukaryota</taxon>
        <taxon>Fungi</taxon>
        <taxon>Dikarya</taxon>
        <taxon>Basidiomycota</taxon>
        <taxon>Agaricomycotina</taxon>
        <taxon>Agaricomycetes</taxon>
        <taxon>Hymenochaetales</taxon>
        <taxon>Schizoporaceae</taxon>
        <taxon>Schizopora</taxon>
    </lineage>
</organism>
<dbReference type="InParanoid" id="A0A0H2QXV1"/>